<evidence type="ECO:0000313" key="2">
    <source>
        <dbReference type="Proteomes" id="UP000256512"/>
    </source>
</evidence>
<dbReference type="Proteomes" id="UP000256512">
    <property type="component" value="Unassembled WGS sequence"/>
</dbReference>
<organism evidence="1 2">
    <name type="scientific">Chryseobacterium piscium</name>
    <dbReference type="NCBI Taxonomy" id="333702"/>
    <lineage>
        <taxon>Bacteria</taxon>
        <taxon>Pseudomonadati</taxon>
        <taxon>Bacteroidota</taxon>
        <taxon>Flavobacteriia</taxon>
        <taxon>Flavobacteriales</taxon>
        <taxon>Weeksellaceae</taxon>
        <taxon>Chryseobacterium group</taxon>
        <taxon>Chryseobacterium</taxon>
    </lineage>
</organism>
<keyword evidence="2" id="KW-1185">Reference proteome</keyword>
<dbReference type="InterPro" id="IPR019619">
    <property type="entry name" value="DUF2490"/>
</dbReference>
<reference evidence="1 2" key="1">
    <citation type="journal article" date="2006" name="Int. J. Syst. Evol. Microbiol.">
        <title>Chryseobacterium piscium sp. nov., isolated from fish of the South Atlantic Ocean off South Africa.</title>
        <authorList>
            <person name="de Beer H."/>
            <person name="Hugo C.J."/>
            <person name="Jooste P.J."/>
            <person name="Vancanneyt M."/>
            <person name="Coenye T."/>
            <person name="Vandamme P."/>
        </authorList>
    </citation>
    <scope>NUCLEOTIDE SEQUENCE [LARGE SCALE GENOMIC DNA]</scope>
    <source>
        <strain evidence="1 2">CCUG 51923</strain>
    </source>
</reference>
<proteinExistence type="predicted"/>
<name>A0A3D9BNT5_9FLAO</name>
<protein>
    <recommendedName>
        <fullName evidence="3">DUF2490 domain-containing protein</fullName>
    </recommendedName>
</protein>
<evidence type="ECO:0008006" key="3">
    <source>
        <dbReference type="Google" id="ProtNLM"/>
    </source>
</evidence>
<sequence length="264" mass="30544">MHREEFYKKEKTKMKRFLIIFTVCFFTVNLSAQISPPGLGHAKTASWLAAGVKQKLSKNWESMSYFGMGRTGETSINPIEKPSILVLNQEFYKQLKNNWKYSFAVSFRNQKEKNTADNNIVDQQEIRLYGRLSHVFKSSKLKVTPTFRQEFRKFFAPKSLEDAESFALRSRLRLQLSIDLNEDASKKIILSSEQLFSTEKDAVSKEWSDLKYHESRFLAYYSVTSKNSAVTFDIGYMNNLVGGSHPYDVSYLALDVVFNGKRKN</sequence>
<dbReference type="EMBL" id="QNVS01000016">
    <property type="protein sequence ID" value="REC55096.1"/>
    <property type="molecule type" value="Genomic_DNA"/>
</dbReference>
<accession>A0A3D9BNT5</accession>
<evidence type="ECO:0000313" key="1">
    <source>
        <dbReference type="EMBL" id="REC55096.1"/>
    </source>
</evidence>
<dbReference type="Pfam" id="PF10677">
    <property type="entry name" value="DUF2490"/>
    <property type="match status" value="1"/>
</dbReference>
<comment type="caution">
    <text evidence="1">The sequence shown here is derived from an EMBL/GenBank/DDBJ whole genome shotgun (WGS) entry which is preliminary data.</text>
</comment>
<dbReference type="AlphaFoldDB" id="A0A3D9BNT5"/>
<gene>
    <name evidence="1" type="ORF">DRF62_07455</name>
</gene>